<keyword evidence="2" id="KW-1185">Reference proteome</keyword>
<dbReference type="PANTHER" id="PTHR13812">
    <property type="entry name" value="KETIMINE REDUCTASE MU-CRYSTALLIN"/>
    <property type="match status" value="1"/>
</dbReference>
<evidence type="ECO:0000313" key="2">
    <source>
        <dbReference type="Proteomes" id="UP000523682"/>
    </source>
</evidence>
<gene>
    <name evidence="1" type="ORF">H0193_04980</name>
</gene>
<dbReference type="PANTHER" id="PTHR13812:SF19">
    <property type="entry name" value="KETIMINE REDUCTASE MU-CRYSTALLIN"/>
    <property type="match status" value="1"/>
</dbReference>
<protein>
    <submittedName>
        <fullName evidence="1">Ornithine cyclodeaminase family protein</fullName>
    </submittedName>
</protein>
<evidence type="ECO:0000313" key="1">
    <source>
        <dbReference type="EMBL" id="MBA5244175.1"/>
    </source>
</evidence>
<comment type="caution">
    <text evidence="1">The sequence shown here is derived from an EMBL/GenBank/DDBJ whole genome shotgun (WGS) entry which is preliminary data.</text>
</comment>
<proteinExistence type="predicted"/>
<dbReference type="InterPro" id="IPR023401">
    <property type="entry name" value="ODC_N"/>
</dbReference>
<accession>A0A7W2I3N6</accession>
<dbReference type="RefSeq" id="WP_181888829.1">
    <property type="nucleotide sequence ID" value="NZ_JACDTZ010000001.1"/>
</dbReference>
<reference evidence="1 2" key="1">
    <citation type="submission" date="2020-07" db="EMBL/GenBank/DDBJ databases">
        <title>Draft genome and description of Corynebacterium haemomassiliense strain Marseile-Q3615 sp. nov.</title>
        <authorList>
            <person name="Boxberger M."/>
            <person name="La Scola B."/>
        </authorList>
    </citation>
    <scope>NUCLEOTIDE SEQUENCE [LARGE SCALE GENOMIC DNA]</scope>
    <source>
        <strain evidence="1 2">Marseille-Q3615</strain>
    </source>
</reference>
<dbReference type="InterPro" id="IPR036291">
    <property type="entry name" value="NAD(P)-bd_dom_sf"/>
</dbReference>
<dbReference type="InterPro" id="IPR003462">
    <property type="entry name" value="ODC_Mu_crystall"/>
</dbReference>
<dbReference type="Gene3D" id="3.40.50.720">
    <property type="entry name" value="NAD(P)-binding Rossmann-like Domain"/>
    <property type="match status" value="1"/>
</dbReference>
<sequence length="308" mass="32273">MRNLGYSEVMSAVAPRVAVDALREVLLDGFDPATDPHRQKVALPHGEIHLLPSALDGAVGVKVLGIQPAGSTVDVPLVQGSYLLMGGETLTPEVVMDAAALTEIRTPAVAVAGVLDRLRAASEPLECVIVGAGVQGRAHARTVVDVLEGVREVLVTFVSRSKPVDLPHPWVESGSAEADEVLRRAGLVVVATSAGEPVVVDRQLRADATVLAVGAHTVDTRELHEDVLRGAQVLVEDVEAARREAGDVAIAVEKGALAWEDAATMAEVVRGDVALDPARRVVFKTVGMPWEDLAVARVVASQAPAALK</sequence>
<dbReference type="AlphaFoldDB" id="A0A7W2I3N6"/>
<dbReference type="Proteomes" id="UP000523682">
    <property type="component" value="Unassembled WGS sequence"/>
</dbReference>
<dbReference type="Pfam" id="PF02423">
    <property type="entry name" value="OCD_Mu_crystall"/>
    <property type="match status" value="1"/>
</dbReference>
<organism evidence="1 2">
    <name type="scientific">Corynebacterium haemomassiliense</name>
    <dbReference type="NCBI Taxonomy" id="2754726"/>
    <lineage>
        <taxon>Bacteria</taxon>
        <taxon>Bacillati</taxon>
        <taxon>Actinomycetota</taxon>
        <taxon>Actinomycetes</taxon>
        <taxon>Mycobacteriales</taxon>
        <taxon>Corynebacteriaceae</taxon>
        <taxon>Corynebacterium</taxon>
    </lineage>
</organism>
<name>A0A7W2I3N6_9CORY</name>
<dbReference type="Gene3D" id="3.30.1780.10">
    <property type="entry name" value="ornithine cyclodeaminase, domain 1"/>
    <property type="match status" value="1"/>
</dbReference>
<dbReference type="SUPFAM" id="SSF51735">
    <property type="entry name" value="NAD(P)-binding Rossmann-fold domains"/>
    <property type="match status" value="1"/>
</dbReference>
<dbReference type="EMBL" id="JACDTZ010000001">
    <property type="protein sequence ID" value="MBA5244175.1"/>
    <property type="molecule type" value="Genomic_DNA"/>
</dbReference>
<dbReference type="GO" id="GO:0005737">
    <property type="term" value="C:cytoplasm"/>
    <property type="evidence" value="ECO:0007669"/>
    <property type="project" value="TreeGrafter"/>
</dbReference>